<dbReference type="InterPro" id="IPR013762">
    <property type="entry name" value="Integrase-like_cat_sf"/>
</dbReference>
<dbReference type="Pfam" id="PF00589">
    <property type="entry name" value="Phage_integrase"/>
    <property type="match status" value="1"/>
</dbReference>
<evidence type="ECO:0000256" key="3">
    <source>
        <dbReference type="ARBA" id="ARBA00023172"/>
    </source>
</evidence>
<organism evidence="7 8">
    <name type="scientific">Shewanella sairae</name>
    <dbReference type="NCBI Taxonomy" id="190310"/>
    <lineage>
        <taxon>Bacteria</taxon>
        <taxon>Pseudomonadati</taxon>
        <taxon>Pseudomonadota</taxon>
        <taxon>Gammaproteobacteria</taxon>
        <taxon>Alteromonadales</taxon>
        <taxon>Shewanellaceae</taxon>
        <taxon>Shewanella</taxon>
    </lineage>
</organism>
<keyword evidence="3" id="KW-0233">DNA recombination</keyword>
<dbReference type="PROSITE" id="PS51900">
    <property type="entry name" value="CB"/>
    <property type="match status" value="1"/>
</dbReference>
<dbReference type="Gene3D" id="1.10.150.130">
    <property type="match status" value="1"/>
</dbReference>
<dbReference type="InterPro" id="IPR011010">
    <property type="entry name" value="DNA_brk_join_enz"/>
</dbReference>
<evidence type="ECO:0000313" key="8">
    <source>
        <dbReference type="Proteomes" id="UP000887104"/>
    </source>
</evidence>
<evidence type="ECO:0008006" key="9">
    <source>
        <dbReference type="Google" id="ProtNLM"/>
    </source>
</evidence>
<dbReference type="EMBL" id="BPEY01000172">
    <property type="protein sequence ID" value="GIU52313.1"/>
    <property type="molecule type" value="Genomic_DNA"/>
</dbReference>
<dbReference type="SUPFAM" id="SSF47823">
    <property type="entry name" value="lambda integrase-like, N-terminal domain"/>
    <property type="match status" value="1"/>
</dbReference>
<dbReference type="PROSITE" id="PS51898">
    <property type="entry name" value="TYR_RECOMBINASE"/>
    <property type="match status" value="1"/>
</dbReference>
<gene>
    <name evidence="7" type="ORF">TUM4438_44700</name>
</gene>
<evidence type="ECO:0000256" key="4">
    <source>
        <dbReference type="PROSITE-ProRule" id="PRU01248"/>
    </source>
</evidence>
<name>A0ABQ4PRK8_9GAMM</name>
<evidence type="ECO:0000256" key="2">
    <source>
        <dbReference type="ARBA" id="ARBA00023125"/>
    </source>
</evidence>
<evidence type="ECO:0000259" key="6">
    <source>
        <dbReference type="PROSITE" id="PS51900"/>
    </source>
</evidence>
<dbReference type="InterPro" id="IPR052925">
    <property type="entry name" value="Phage_Integrase-like_Recomb"/>
</dbReference>
<reference evidence="7" key="1">
    <citation type="submission" date="2021-05" db="EMBL/GenBank/DDBJ databases">
        <title>Molecular characterization for Shewanella algae harboring chromosomal blaOXA-55-like strains isolated from clinical and environment sample.</title>
        <authorList>
            <person name="Ohama Y."/>
            <person name="Aoki K."/>
            <person name="Harada S."/>
            <person name="Moriya K."/>
            <person name="Ishii Y."/>
            <person name="Tateda K."/>
        </authorList>
    </citation>
    <scope>NUCLEOTIDE SEQUENCE</scope>
    <source>
        <strain evidence="7">JCM 11563</strain>
    </source>
</reference>
<feature type="domain" description="Tyr recombinase" evidence="5">
    <location>
        <begin position="150"/>
        <end position="347"/>
    </location>
</feature>
<accession>A0ABQ4PRK8</accession>
<feature type="domain" description="Core-binding (CB)" evidence="6">
    <location>
        <begin position="26"/>
        <end position="122"/>
    </location>
</feature>
<dbReference type="PANTHER" id="PTHR34605:SF4">
    <property type="entry name" value="DNA ADENINE METHYLTRANSFERASE"/>
    <property type="match status" value="1"/>
</dbReference>
<evidence type="ECO:0000313" key="7">
    <source>
        <dbReference type="EMBL" id="GIU52313.1"/>
    </source>
</evidence>
<keyword evidence="1" id="KW-0229">DNA integration</keyword>
<dbReference type="PANTHER" id="PTHR34605">
    <property type="entry name" value="PHAGE_INTEGRASE DOMAIN-CONTAINING PROTEIN"/>
    <property type="match status" value="1"/>
</dbReference>
<comment type="caution">
    <text evidence="7">The sequence shown here is derived from an EMBL/GenBank/DDBJ whole genome shotgun (WGS) entry which is preliminary data.</text>
</comment>
<dbReference type="Gene3D" id="1.10.443.10">
    <property type="entry name" value="Intergrase catalytic core"/>
    <property type="match status" value="1"/>
</dbReference>
<evidence type="ECO:0000256" key="1">
    <source>
        <dbReference type="ARBA" id="ARBA00022908"/>
    </source>
</evidence>
<proteinExistence type="predicted"/>
<keyword evidence="2 4" id="KW-0238">DNA-binding</keyword>
<dbReference type="SUPFAM" id="SSF56349">
    <property type="entry name" value="DNA breaking-rejoining enzymes"/>
    <property type="match status" value="1"/>
</dbReference>
<dbReference type="InterPro" id="IPR002104">
    <property type="entry name" value="Integrase_catalytic"/>
</dbReference>
<sequence length="347" mass="39220">MKNGLTTLANRQDTEHAPLDLSRLPLALHTKVDQAKSQQQHRRSENTVKSYLSAWASFVDFCDSYGFNPLPASPEILMAYLGQEMTRTFIAQFNGQETARHLSNSAIAMRVAAIRHFHIEHGHDSPTYHPEIIKSLEGFRRNQTREVLHDDKSPLLNDELGQLVTVISDNEKTLIKSRDLALILLLRAGAFRRSEIVKLKVEDLAFRLDGLEITIRFSKSNQDGKKQVKWLPDDEAFSANDAIKQWLEISGIESGYIFRSITRNSLALRTGPDEETPTLDPPVLCGADVNRILKGYLVKACIDVHRFAAHSARSGFVTQMGSDGEDAMKIQRRTLHKDLRMLSIYNK</sequence>
<dbReference type="Proteomes" id="UP000887104">
    <property type="component" value="Unassembled WGS sequence"/>
</dbReference>
<dbReference type="InterPro" id="IPR044068">
    <property type="entry name" value="CB"/>
</dbReference>
<evidence type="ECO:0000259" key="5">
    <source>
        <dbReference type="PROSITE" id="PS51898"/>
    </source>
</evidence>
<dbReference type="RefSeq" id="WP_220783434.1">
    <property type="nucleotide sequence ID" value="NZ_BPEY01000172.1"/>
</dbReference>
<keyword evidence="8" id="KW-1185">Reference proteome</keyword>
<dbReference type="InterPro" id="IPR010998">
    <property type="entry name" value="Integrase_recombinase_N"/>
</dbReference>
<protein>
    <recommendedName>
        <fullName evidence="9">Tyrosine-type recombinase/integrase</fullName>
    </recommendedName>
</protein>